<feature type="compositionally biased region" description="Basic and acidic residues" evidence="1">
    <location>
        <begin position="473"/>
        <end position="488"/>
    </location>
</feature>
<dbReference type="EMBL" id="KQ087184">
    <property type="protein sequence ID" value="KLT44844.1"/>
    <property type="molecule type" value="Genomic_DNA"/>
</dbReference>
<feature type="compositionally biased region" description="Polar residues" evidence="1">
    <location>
        <begin position="449"/>
        <end position="461"/>
    </location>
</feature>
<dbReference type="RefSeq" id="XP_018281335.1">
    <property type="nucleotide sequence ID" value="XM_018419806.1"/>
</dbReference>
<feature type="compositionally biased region" description="Acidic residues" evidence="1">
    <location>
        <begin position="433"/>
        <end position="443"/>
    </location>
</feature>
<dbReference type="GeneID" id="28980409"/>
<proteinExistence type="predicted"/>
<feature type="compositionally biased region" description="Low complexity" evidence="1">
    <location>
        <begin position="274"/>
        <end position="288"/>
    </location>
</feature>
<name>A0A0J1BA99_9TREE</name>
<accession>A0A0J1BA99</accession>
<organism evidence="2 3">
    <name type="scientific">Cutaneotrichosporon oleaginosum</name>
    <dbReference type="NCBI Taxonomy" id="879819"/>
    <lineage>
        <taxon>Eukaryota</taxon>
        <taxon>Fungi</taxon>
        <taxon>Dikarya</taxon>
        <taxon>Basidiomycota</taxon>
        <taxon>Agaricomycotina</taxon>
        <taxon>Tremellomycetes</taxon>
        <taxon>Trichosporonales</taxon>
        <taxon>Trichosporonaceae</taxon>
        <taxon>Cutaneotrichosporon</taxon>
    </lineage>
</organism>
<evidence type="ECO:0000313" key="3">
    <source>
        <dbReference type="Proteomes" id="UP000053611"/>
    </source>
</evidence>
<reference evidence="2 3" key="1">
    <citation type="submission" date="2015-03" db="EMBL/GenBank/DDBJ databases">
        <title>Genomics and transcriptomics of the oil-accumulating basidiomycete yeast T. oleaginosus allow insights into substrate utilization and the diverse evolutionary trajectories of mating systems in fungi.</title>
        <authorList>
            <consortium name="DOE Joint Genome Institute"/>
            <person name="Kourist R."/>
            <person name="Kracht O."/>
            <person name="Bracharz F."/>
            <person name="Lipzen A."/>
            <person name="Nolan M."/>
            <person name="Ohm R."/>
            <person name="Grigoriev I."/>
            <person name="Sun S."/>
            <person name="Heitman J."/>
            <person name="Bruck T."/>
            <person name="Nowrousian M."/>
        </authorList>
    </citation>
    <scope>NUCLEOTIDE SEQUENCE [LARGE SCALE GENOMIC DNA]</scope>
    <source>
        <strain evidence="2 3">IBC0246</strain>
    </source>
</reference>
<dbReference type="AlphaFoldDB" id="A0A0J1BA99"/>
<feature type="region of interest" description="Disordered" evidence="1">
    <location>
        <begin position="429"/>
        <end position="528"/>
    </location>
</feature>
<keyword evidence="3" id="KW-1185">Reference proteome</keyword>
<protein>
    <submittedName>
        <fullName evidence="2">Uncharacterized protein</fullName>
    </submittedName>
</protein>
<feature type="region of interest" description="Disordered" evidence="1">
    <location>
        <begin position="120"/>
        <end position="157"/>
    </location>
</feature>
<evidence type="ECO:0000256" key="1">
    <source>
        <dbReference type="SAM" id="MobiDB-lite"/>
    </source>
</evidence>
<dbReference type="Proteomes" id="UP000053611">
    <property type="component" value="Unassembled WGS sequence"/>
</dbReference>
<sequence length="528" mass="57280">MLLRLLPTPSPSQPSPPTILFTLPLPNSPYTSRALPLPPNLLAHRSLCLQEDIECGNVLLGDKATWISGIVDNVTFSLPHSTILVHLVDGRTLNVDLSEECVTVLHRVVREVQLSFAAAAAPPAPPPPAASPAESPRSSMSSERSASSGTLSPASAAARRTPGSLLYSLLSPLLPTSPRVQPPAHVAAHQQPARAHRRQARSLLVDAYRRYVLPALKERLPSHYLVWAIQSEASSKMDEFTALRDDICHMLTELGIDFDLTGDTSFSSSATLRSPSMSEHSTAASSSEFGDATSSNGDYTDASTPTGFLLRIPPAHTLPLRHRSAYTQLVARLSELAGRVGSITQLATRYEREESKRKWLDQLDLQRDAEKAVRRAFSNRLLPASGDRTAVPVRRSALSQCVTAEDVERASRQPIGLGLAHIPEDDYAICSDSDSESISEPELTDDRSSASASPEPQTPTYSCDEAPLLVPSHSDDSLSDRDEWDRETAPSPEPEFMDRKAIRASPNAKLPEAPTPMAALPWPALDVF</sequence>
<dbReference type="OrthoDB" id="3224257at2759"/>
<gene>
    <name evidence="2" type="ORF">CC85DRAFT_188801</name>
</gene>
<feature type="region of interest" description="Disordered" evidence="1">
    <location>
        <begin position="269"/>
        <end position="297"/>
    </location>
</feature>
<evidence type="ECO:0000313" key="2">
    <source>
        <dbReference type="EMBL" id="KLT44844.1"/>
    </source>
</evidence>
<feature type="compositionally biased region" description="Low complexity" evidence="1">
    <location>
        <begin position="131"/>
        <end position="148"/>
    </location>
</feature>